<evidence type="ECO:0000313" key="4">
    <source>
        <dbReference type="EMBL" id="MBA8924588.1"/>
    </source>
</evidence>
<dbReference type="GO" id="GO:0032259">
    <property type="term" value="P:methylation"/>
    <property type="evidence" value="ECO:0007669"/>
    <property type="project" value="UniProtKB-KW"/>
</dbReference>
<comment type="caution">
    <text evidence="4">The sequence shown here is derived from an EMBL/GenBank/DDBJ whole genome shotgun (WGS) entry which is preliminary data.</text>
</comment>
<dbReference type="SUPFAM" id="SSF53335">
    <property type="entry name" value="S-adenosyl-L-methionine-dependent methyltransferases"/>
    <property type="match status" value="1"/>
</dbReference>
<reference evidence="4 5" key="1">
    <citation type="submission" date="2020-08" db="EMBL/GenBank/DDBJ databases">
        <title>Genomic Encyclopedia of Archaeal and Bacterial Type Strains, Phase II (KMG-II): from individual species to whole genera.</title>
        <authorList>
            <person name="Goeker M."/>
        </authorList>
    </citation>
    <scope>NUCLEOTIDE SEQUENCE [LARGE SCALE GENOMIC DNA]</scope>
    <source>
        <strain evidence="4 5">DSM 43850</strain>
    </source>
</reference>
<dbReference type="Pfam" id="PF13649">
    <property type="entry name" value="Methyltransf_25"/>
    <property type="match status" value="1"/>
</dbReference>
<dbReference type="PANTHER" id="PTHR43861">
    <property type="entry name" value="TRANS-ACONITATE 2-METHYLTRANSFERASE-RELATED"/>
    <property type="match status" value="1"/>
</dbReference>
<dbReference type="GO" id="GO:0008168">
    <property type="term" value="F:methyltransferase activity"/>
    <property type="evidence" value="ECO:0007669"/>
    <property type="project" value="UniProtKB-KW"/>
</dbReference>
<dbReference type="Proteomes" id="UP000517916">
    <property type="component" value="Unassembled WGS sequence"/>
</dbReference>
<keyword evidence="2" id="KW-0808">Transferase</keyword>
<evidence type="ECO:0000256" key="2">
    <source>
        <dbReference type="ARBA" id="ARBA00022679"/>
    </source>
</evidence>
<evidence type="ECO:0000259" key="3">
    <source>
        <dbReference type="Pfam" id="PF13649"/>
    </source>
</evidence>
<keyword evidence="1 4" id="KW-0489">Methyltransferase</keyword>
<evidence type="ECO:0000313" key="5">
    <source>
        <dbReference type="Proteomes" id="UP000517916"/>
    </source>
</evidence>
<evidence type="ECO:0000256" key="1">
    <source>
        <dbReference type="ARBA" id="ARBA00022603"/>
    </source>
</evidence>
<proteinExistence type="predicted"/>
<dbReference type="CDD" id="cd02440">
    <property type="entry name" value="AdoMet_MTases"/>
    <property type="match status" value="1"/>
</dbReference>
<accession>A0ABR6BCI7</accession>
<feature type="domain" description="Methyltransferase" evidence="3">
    <location>
        <begin position="39"/>
        <end position="127"/>
    </location>
</feature>
<dbReference type="Gene3D" id="3.40.50.150">
    <property type="entry name" value="Vaccinia Virus protein VP39"/>
    <property type="match status" value="1"/>
</dbReference>
<organism evidence="4 5">
    <name type="scientific">Kutzneria viridogrisea</name>
    <dbReference type="NCBI Taxonomy" id="47990"/>
    <lineage>
        <taxon>Bacteria</taxon>
        <taxon>Bacillati</taxon>
        <taxon>Actinomycetota</taxon>
        <taxon>Actinomycetes</taxon>
        <taxon>Pseudonocardiales</taxon>
        <taxon>Pseudonocardiaceae</taxon>
        <taxon>Kutzneria</taxon>
    </lineage>
</organism>
<dbReference type="RefSeq" id="WP_318296071.1">
    <property type="nucleotide sequence ID" value="NZ_BAAABQ010000001.1"/>
</dbReference>
<name>A0ABR6BCI7_9PSEU</name>
<dbReference type="EMBL" id="JACJID010000001">
    <property type="protein sequence ID" value="MBA8924588.1"/>
    <property type="molecule type" value="Genomic_DNA"/>
</dbReference>
<keyword evidence="5" id="KW-1185">Reference proteome</keyword>
<dbReference type="InterPro" id="IPR029063">
    <property type="entry name" value="SAM-dependent_MTases_sf"/>
</dbReference>
<gene>
    <name evidence="4" type="ORF">BC739_001785</name>
</gene>
<dbReference type="PANTHER" id="PTHR43861:SF1">
    <property type="entry name" value="TRANS-ACONITATE 2-METHYLTRANSFERASE"/>
    <property type="match status" value="1"/>
</dbReference>
<dbReference type="InterPro" id="IPR041698">
    <property type="entry name" value="Methyltransf_25"/>
</dbReference>
<sequence>MSTPFDHIGSRYDDTRQDRSAQRAADAWLADRLPPGARVLDVGCGSGEPTAWELSERGFEVVGVDESEVMLELARQTAPRATFHRRDLRELGADLGEFEAVTAFFALLMLSRAEIPAVLADLRARLRGPKLLVLGMVLGEFDAEPIDFLGTPLRVSAYPTEQLLAVVESAGFTVLEHRDVPLAAPEGGRAEVHQFVHATA</sequence>
<protein>
    <submittedName>
        <fullName evidence="4">SAM-dependent methyltransferase</fullName>
    </submittedName>
</protein>